<organism evidence="1">
    <name type="scientific">marine sediment metagenome</name>
    <dbReference type="NCBI Taxonomy" id="412755"/>
    <lineage>
        <taxon>unclassified sequences</taxon>
        <taxon>metagenomes</taxon>
        <taxon>ecological metagenomes</taxon>
    </lineage>
</organism>
<reference evidence="1" key="1">
    <citation type="journal article" date="2014" name="Front. Microbiol.">
        <title>High frequency of phylogenetically diverse reductive dehalogenase-homologous genes in deep subseafloor sedimentary metagenomes.</title>
        <authorList>
            <person name="Kawai M."/>
            <person name="Futagami T."/>
            <person name="Toyoda A."/>
            <person name="Takaki Y."/>
            <person name="Nishi S."/>
            <person name="Hori S."/>
            <person name="Arai W."/>
            <person name="Tsubouchi T."/>
            <person name="Morono Y."/>
            <person name="Uchiyama I."/>
            <person name="Ito T."/>
            <person name="Fujiyama A."/>
            <person name="Inagaki F."/>
            <person name="Takami H."/>
        </authorList>
    </citation>
    <scope>NUCLEOTIDE SEQUENCE</scope>
    <source>
        <strain evidence="1">Expedition CK06-06</strain>
    </source>
</reference>
<proteinExistence type="predicted"/>
<name>X0XFV1_9ZZZZ</name>
<accession>X0XFV1</accession>
<dbReference type="EMBL" id="BARS01058805">
    <property type="protein sequence ID" value="GAG41960.1"/>
    <property type="molecule type" value="Genomic_DNA"/>
</dbReference>
<sequence>MLEFFVFIFGCGGLILGYAGCLELSNIVKAIKLQTLAIEKKED</sequence>
<gene>
    <name evidence="1" type="ORF">S01H1_85552</name>
</gene>
<protein>
    <submittedName>
        <fullName evidence="1">Uncharacterized protein</fullName>
    </submittedName>
</protein>
<comment type="caution">
    <text evidence="1">The sequence shown here is derived from an EMBL/GenBank/DDBJ whole genome shotgun (WGS) entry which is preliminary data.</text>
</comment>
<evidence type="ECO:0000313" key="1">
    <source>
        <dbReference type="EMBL" id="GAG41960.1"/>
    </source>
</evidence>
<dbReference type="AlphaFoldDB" id="X0XFV1"/>